<evidence type="ECO:0000313" key="5">
    <source>
        <dbReference type="Proteomes" id="UP000678679"/>
    </source>
</evidence>
<dbReference type="Pfam" id="PF00533">
    <property type="entry name" value="BRCT"/>
    <property type="match status" value="1"/>
</dbReference>
<dbReference type="GO" id="GO:0008408">
    <property type="term" value="F:3'-5' exonuclease activity"/>
    <property type="evidence" value="ECO:0007669"/>
    <property type="project" value="TreeGrafter"/>
</dbReference>
<evidence type="ECO:0000256" key="2">
    <source>
        <dbReference type="ARBA" id="ARBA00026073"/>
    </source>
</evidence>
<dbReference type="PANTHER" id="PTHR30231:SF42">
    <property type="entry name" value="EXONUCLEASE"/>
    <property type="match status" value="1"/>
</dbReference>
<evidence type="ECO:0000313" key="4">
    <source>
        <dbReference type="EMBL" id="QWG00480.1"/>
    </source>
</evidence>
<dbReference type="PROSITE" id="PS50172">
    <property type="entry name" value="BRCT"/>
    <property type="match status" value="1"/>
</dbReference>
<dbReference type="PANTHER" id="PTHR30231">
    <property type="entry name" value="DNA POLYMERASE III SUBUNIT EPSILON"/>
    <property type="match status" value="1"/>
</dbReference>
<dbReference type="Gene3D" id="3.40.50.10190">
    <property type="entry name" value="BRCT domain"/>
    <property type="match status" value="1"/>
</dbReference>
<dbReference type="SUPFAM" id="SSF52113">
    <property type="entry name" value="BRCT domain"/>
    <property type="match status" value="1"/>
</dbReference>
<proteinExistence type="predicted"/>
<protein>
    <submittedName>
        <fullName evidence="4">DNA polymerase III</fullName>
    </submittedName>
</protein>
<dbReference type="Proteomes" id="UP000678679">
    <property type="component" value="Chromosome 1"/>
</dbReference>
<dbReference type="GO" id="GO:0006259">
    <property type="term" value="P:DNA metabolic process"/>
    <property type="evidence" value="ECO:0007669"/>
    <property type="project" value="UniProtKB-ARBA"/>
</dbReference>
<comment type="subunit">
    <text evidence="2">DNA polymerase III contains a core (composed of alpha, epsilon and theta chains) that associates with a tau subunit. This core dimerizes to form the POLIII' complex. PolIII' associates with the gamma complex (composed of gamma, delta, delta', psi and chi chains) and with the beta chain to form the complete DNA polymerase III complex.</text>
</comment>
<organism evidence="4 5">
    <name type="scientific">Flammeovirga yaeyamensis</name>
    <dbReference type="NCBI Taxonomy" id="367791"/>
    <lineage>
        <taxon>Bacteria</taxon>
        <taxon>Pseudomonadati</taxon>
        <taxon>Bacteroidota</taxon>
        <taxon>Cytophagia</taxon>
        <taxon>Cytophagales</taxon>
        <taxon>Flammeovirgaceae</taxon>
        <taxon>Flammeovirga</taxon>
    </lineage>
</organism>
<dbReference type="Pfam" id="PF00929">
    <property type="entry name" value="RNase_T"/>
    <property type="match status" value="1"/>
</dbReference>
<dbReference type="GO" id="GO:0003676">
    <property type="term" value="F:nucleic acid binding"/>
    <property type="evidence" value="ECO:0007669"/>
    <property type="project" value="InterPro"/>
</dbReference>
<dbReference type="GO" id="GO:0005829">
    <property type="term" value="C:cytosol"/>
    <property type="evidence" value="ECO:0007669"/>
    <property type="project" value="TreeGrafter"/>
</dbReference>
<evidence type="ECO:0000259" key="3">
    <source>
        <dbReference type="PROSITE" id="PS50172"/>
    </source>
</evidence>
<dbReference type="InterPro" id="IPR001357">
    <property type="entry name" value="BRCT_dom"/>
</dbReference>
<feature type="domain" description="BRCT" evidence="3">
    <location>
        <begin position="213"/>
        <end position="306"/>
    </location>
</feature>
<dbReference type="EMBL" id="CP076132">
    <property type="protein sequence ID" value="QWG00480.1"/>
    <property type="molecule type" value="Genomic_DNA"/>
</dbReference>
<name>A0AAX1MYW2_9BACT</name>
<dbReference type="CDD" id="cd06130">
    <property type="entry name" value="DNA_pol_III_epsilon_like"/>
    <property type="match status" value="1"/>
</dbReference>
<accession>A0AAX1MYW2</accession>
<dbReference type="RefSeq" id="WP_169663119.1">
    <property type="nucleotide sequence ID" value="NZ_CP076132.1"/>
</dbReference>
<gene>
    <name evidence="4" type="ORF">KMW28_12530</name>
</gene>
<reference evidence="4 5" key="1">
    <citation type="submission" date="2021-05" db="EMBL/GenBank/DDBJ databases">
        <title>Comparative genomic studies on the polysaccharide-degrading batcterial strains of the Flammeovirga genus.</title>
        <authorList>
            <person name="Zewei F."/>
            <person name="Zheng Z."/>
            <person name="Yu L."/>
            <person name="Ruyue G."/>
            <person name="Yanhong M."/>
            <person name="Yuanyuan C."/>
            <person name="Jingyan G."/>
            <person name="Wenjun H."/>
        </authorList>
    </citation>
    <scope>NUCLEOTIDE SEQUENCE [LARGE SCALE GENOMIC DNA]</scope>
    <source>
        <strain evidence="4 5">NBRC:100898</strain>
    </source>
</reference>
<evidence type="ECO:0000256" key="1">
    <source>
        <dbReference type="ARBA" id="ARBA00025483"/>
    </source>
</evidence>
<dbReference type="CDD" id="cd17748">
    <property type="entry name" value="BRCT_DNA_ligase_like"/>
    <property type="match status" value="1"/>
</dbReference>
<keyword evidence="5" id="KW-1185">Reference proteome</keyword>
<dbReference type="InterPro" id="IPR036420">
    <property type="entry name" value="BRCT_dom_sf"/>
</dbReference>
<dbReference type="AlphaFoldDB" id="A0AAX1MYW2"/>
<dbReference type="InterPro" id="IPR013520">
    <property type="entry name" value="Ribonucl_H"/>
</dbReference>
<dbReference type="SMART" id="SM00479">
    <property type="entry name" value="EXOIII"/>
    <property type="match status" value="1"/>
</dbReference>
<dbReference type="KEGG" id="fya:KMW28_12530"/>
<dbReference type="Gene3D" id="3.30.420.10">
    <property type="entry name" value="Ribonuclease H-like superfamily/Ribonuclease H"/>
    <property type="match status" value="1"/>
</dbReference>
<comment type="function">
    <text evidence="1">DNA polymerase III is a complex, multichain enzyme responsible for most of the replicative synthesis in bacteria. The epsilon subunit contain the editing function and is a proofreading 3'-5' exonuclease.</text>
</comment>
<sequence length="306" mass="34397">MGFIAIDFETANDKKTSSCSIGLAVVENQEIIDTQHHLIQPFPNYYFDKNISIHGITPEMTFDAPTFDNVWGDLSNLLTKYPLVAHNAGFDMNVLLSSLQVYGTHLPSISFFCSLVMARKAFPGLPSYGLANLSRHFDIQLNHHNAESDAMASAIICIEMLKEHGCDSLDQLSNKFNHKIGNVSSDNGYSSYGSGRPYKKRKEYGFSAPKNVDPKNRFYKKSVCFTGRLTEMNRKTAMQKVVNIGGYVIPEQISPQTDFLVVGKQDYKKYGEGFKSTKIRHAEAYAEQGFPIFIMGENEFLMSFDD</sequence>
<dbReference type="FunFam" id="3.30.420.10:FF:000045">
    <property type="entry name" value="3'-5' exonuclease DinG"/>
    <property type="match status" value="1"/>
</dbReference>
<dbReference type="InterPro" id="IPR036397">
    <property type="entry name" value="RNaseH_sf"/>
</dbReference>
<dbReference type="InterPro" id="IPR012337">
    <property type="entry name" value="RNaseH-like_sf"/>
</dbReference>
<dbReference type="SUPFAM" id="SSF53098">
    <property type="entry name" value="Ribonuclease H-like"/>
    <property type="match status" value="1"/>
</dbReference>